<proteinExistence type="predicted"/>
<organism evidence="2 3">
    <name type="scientific">Myxococcus llanfairpwllgwyngyllgogerychwyrndrobwllllantysiliogogogochensis</name>
    <dbReference type="NCBI Taxonomy" id="2590453"/>
    <lineage>
        <taxon>Bacteria</taxon>
        <taxon>Pseudomonadati</taxon>
        <taxon>Myxococcota</taxon>
        <taxon>Myxococcia</taxon>
        <taxon>Myxococcales</taxon>
        <taxon>Cystobacterineae</taxon>
        <taxon>Myxococcaceae</taxon>
        <taxon>Myxococcus</taxon>
    </lineage>
</organism>
<protein>
    <recommendedName>
        <fullName evidence="4">Lipoprotein</fullName>
    </recommendedName>
</protein>
<reference evidence="2 3" key="1">
    <citation type="submission" date="2019-06" db="EMBL/GenBank/DDBJ databases">
        <authorList>
            <person name="Livingstone P."/>
            <person name="Whitworth D."/>
        </authorList>
    </citation>
    <scope>NUCLEOTIDE SEQUENCE [LARGE SCALE GENOMIC DNA]</scope>
    <source>
        <strain evidence="2 3">AM401</strain>
    </source>
</reference>
<dbReference type="RefSeq" id="WP_141646881.1">
    <property type="nucleotide sequence ID" value="NZ_VIFM01000194.1"/>
</dbReference>
<dbReference type="Proteomes" id="UP000315369">
    <property type="component" value="Unassembled WGS sequence"/>
</dbReference>
<dbReference type="AlphaFoldDB" id="A0A540WQQ5"/>
<dbReference type="EMBL" id="VIFM01000194">
    <property type="protein sequence ID" value="TQF11346.1"/>
    <property type="molecule type" value="Genomic_DNA"/>
</dbReference>
<evidence type="ECO:0008006" key="4">
    <source>
        <dbReference type="Google" id="ProtNLM"/>
    </source>
</evidence>
<evidence type="ECO:0000313" key="3">
    <source>
        <dbReference type="Proteomes" id="UP000315369"/>
    </source>
</evidence>
<dbReference type="OrthoDB" id="5383038at2"/>
<keyword evidence="1" id="KW-0732">Signal</keyword>
<accession>A0A540WQQ5</accession>
<feature type="signal peptide" evidence="1">
    <location>
        <begin position="1"/>
        <end position="20"/>
    </location>
</feature>
<evidence type="ECO:0000256" key="1">
    <source>
        <dbReference type="SAM" id="SignalP"/>
    </source>
</evidence>
<name>A0A540WQQ5_9BACT</name>
<dbReference type="PROSITE" id="PS51257">
    <property type="entry name" value="PROKAR_LIPOPROTEIN"/>
    <property type="match status" value="1"/>
</dbReference>
<comment type="caution">
    <text evidence="2">The sequence shown here is derived from an EMBL/GenBank/DDBJ whole genome shotgun (WGS) entry which is preliminary data.</text>
</comment>
<evidence type="ECO:0000313" key="2">
    <source>
        <dbReference type="EMBL" id="TQF11346.1"/>
    </source>
</evidence>
<feature type="chain" id="PRO_5022154191" description="Lipoprotein" evidence="1">
    <location>
        <begin position="21"/>
        <end position="109"/>
    </location>
</feature>
<sequence length="109" mass="11242">MNAPRILAALTACFSLSLLACGGGEPTADAPETQAPVSSVEQGIGYPPSCASGDTLIYWVENVQACVLKCGSTRLPGQPATQYAACQSNISGTRTLINVRHCIPGCSLE</sequence>
<gene>
    <name evidence="2" type="ORF">FJV41_34670</name>
</gene>
<keyword evidence="3" id="KW-1185">Reference proteome</keyword>